<dbReference type="PANTHER" id="PTHR19879:SF9">
    <property type="entry name" value="TRANSCRIPTION INITIATION FACTOR TFIID SUBUNIT 5"/>
    <property type="match status" value="1"/>
</dbReference>
<dbReference type="InterPro" id="IPR015943">
    <property type="entry name" value="WD40/YVTN_repeat-like_dom_sf"/>
</dbReference>
<protein>
    <submittedName>
        <fullName evidence="4">Uncharacterized protein</fullName>
    </submittedName>
</protein>
<feature type="non-terminal residue" evidence="4">
    <location>
        <position position="1"/>
    </location>
</feature>
<dbReference type="InterPro" id="IPR036322">
    <property type="entry name" value="WD40_repeat_dom_sf"/>
</dbReference>
<dbReference type="Pfam" id="PF00400">
    <property type="entry name" value="WD40"/>
    <property type="match status" value="6"/>
</dbReference>
<dbReference type="CDD" id="cd00200">
    <property type="entry name" value="WD40"/>
    <property type="match status" value="1"/>
</dbReference>
<feature type="repeat" description="WD" evidence="3">
    <location>
        <begin position="157"/>
        <end position="198"/>
    </location>
</feature>
<dbReference type="InterPro" id="IPR020472">
    <property type="entry name" value="WD40_PAC1"/>
</dbReference>
<reference evidence="5" key="2">
    <citation type="submission" date="2015-01" db="EMBL/GenBank/DDBJ databases">
        <title>Evolutionary Origins and Diversification of the Mycorrhizal Mutualists.</title>
        <authorList>
            <consortium name="DOE Joint Genome Institute"/>
            <consortium name="Mycorrhizal Genomics Consortium"/>
            <person name="Kohler A."/>
            <person name="Kuo A."/>
            <person name="Nagy L.G."/>
            <person name="Floudas D."/>
            <person name="Copeland A."/>
            <person name="Barry K.W."/>
            <person name="Cichocki N."/>
            <person name="Veneault-Fourrey C."/>
            <person name="LaButti K."/>
            <person name="Lindquist E.A."/>
            <person name="Lipzen A."/>
            <person name="Lundell T."/>
            <person name="Morin E."/>
            <person name="Murat C."/>
            <person name="Riley R."/>
            <person name="Ohm R."/>
            <person name="Sun H."/>
            <person name="Tunlid A."/>
            <person name="Henrissat B."/>
            <person name="Grigoriev I.V."/>
            <person name="Hibbett D.S."/>
            <person name="Martin F."/>
        </authorList>
    </citation>
    <scope>NUCLEOTIDE SEQUENCE [LARGE SCALE GENOMIC DNA]</scope>
    <source>
        <strain evidence="5">MAFF 305830</strain>
    </source>
</reference>
<dbReference type="EMBL" id="KN824320">
    <property type="protein sequence ID" value="KIM24762.1"/>
    <property type="molecule type" value="Genomic_DNA"/>
</dbReference>
<evidence type="ECO:0000256" key="1">
    <source>
        <dbReference type="ARBA" id="ARBA00022574"/>
    </source>
</evidence>
<dbReference type="Proteomes" id="UP000054097">
    <property type="component" value="Unassembled WGS sequence"/>
</dbReference>
<dbReference type="STRING" id="933852.A0A0C2X646"/>
<feature type="repeat" description="WD" evidence="3">
    <location>
        <begin position="1"/>
        <end position="26"/>
    </location>
</feature>
<feature type="repeat" description="WD" evidence="3">
    <location>
        <begin position="28"/>
        <end position="69"/>
    </location>
</feature>
<gene>
    <name evidence="4" type="ORF">M408DRAFT_26729</name>
</gene>
<dbReference type="SMART" id="SM00320">
    <property type="entry name" value="WD40"/>
    <property type="match status" value="5"/>
</dbReference>
<keyword evidence="5" id="KW-1185">Reference proteome</keyword>
<dbReference type="HOGENOM" id="CLU_659823_0_0_1"/>
<feature type="repeat" description="WD" evidence="3">
    <location>
        <begin position="71"/>
        <end position="112"/>
    </location>
</feature>
<dbReference type="Gene3D" id="2.130.10.10">
    <property type="entry name" value="YVTN repeat-like/Quinoprotein amine dehydrogenase"/>
    <property type="match status" value="3"/>
</dbReference>
<evidence type="ECO:0000313" key="5">
    <source>
        <dbReference type="Proteomes" id="UP000054097"/>
    </source>
</evidence>
<reference evidence="4 5" key="1">
    <citation type="submission" date="2014-04" db="EMBL/GenBank/DDBJ databases">
        <authorList>
            <consortium name="DOE Joint Genome Institute"/>
            <person name="Kuo A."/>
            <person name="Zuccaro A."/>
            <person name="Kohler A."/>
            <person name="Nagy L.G."/>
            <person name="Floudas D."/>
            <person name="Copeland A."/>
            <person name="Barry K.W."/>
            <person name="Cichocki N."/>
            <person name="Veneault-Fourrey C."/>
            <person name="LaButti K."/>
            <person name="Lindquist E.A."/>
            <person name="Lipzen A."/>
            <person name="Lundell T."/>
            <person name="Morin E."/>
            <person name="Murat C."/>
            <person name="Sun H."/>
            <person name="Tunlid A."/>
            <person name="Henrissat B."/>
            <person name="Grigoriev I.V."/>
            <person name="Hibbett D.S."/>
            <person name="Martin F."/>
            <person name="Nordberg H.P."/>
            <person name="Cantor M.N."/>
            <person name="Hua S.X."/>
        </authorList>
    </citation>
    <scope>NUCLEOTIDE SEQUENCE [LARGE SCALE GENOMIC DNA]</scope>
    <source>
        <strain evidence="4 5">MAFF 305830</strain>
    </source>
</reference>
<dbReference type="PROSITE" id="PS00678">
    <property type="entry name" value="WD_REPEATS_1"/>
    <property type="match status" value="5"/>
</dbReference>
<sequence length="417" mass="44795">GKRIISGSYDDTIRVWDAETGRTVLGPLQGHSGSVNSVSFSPDGKRIVSGSCDATIRVWDVETGQTVLGLLQGHSDSVSSVSFSPDGKRIVSGSDDYTIRVWDTETGQTVLGPLQGHRSSVLSVSFSPDGKQIVSGSNDNTIRVWDAETGRTVLGPLHGHSYSVNSVLFSPDGKRIVFGSDDYTILVWDAEAGQTVLGPLKGHSASVWSVSFSPDGKRIVSGSGDNTIRVWDAETDESTLRHHFFLTPIALKSACKACTPNQMATSLISTPPSVKLQKQKTAGYKGRTQNSYFGFHLRFVLGYVIWATYSFNLYNIKHIPGTETMPILLVLDRDLYVADVSSLPYANAIISSSTPLVIDRAVTPDGGTRHGTTAIRSKAAMIPRVQGGYTALIVSTSQVLAQQQQLASANKPPAHAQ</sequence>
<dbReference type="PROSITE" id="PS50294">
    <property type="entry name" value="WD_REPEATS_REGION"/>
    <property type="match status" value="6"/>
</dbReference>
<dbReference type="PROSITE" id="PS50082">
    <property type="entry name" value="WD_REPEATS_2"/>
    <property type="match status" value="6"/>
</dbReference>
<keyword evidence="1 3" id="KW-0853">WD repeat</keyword>
<dbReference type="AlphaFoldDB" id="A0A0C2X646"/>
<proteinExistence type="predicted"/>
<dbReference type="OrthoDB" id="538223at2759"/>
<dbReference type="PRINTS" id="PR00320">
    <property type="entry name" value="GPROTEINBRPT"/>
</dbReference>
<evidence type="ECO:0000256" key="2">
    <source>
        <dbReference type="ARBA" id="ARBA00022737"/>
    </source>
</evidence>
<evidence type="ECO:0000256" key="3">
    <source>
        <dbReference type="PROSITE-ProRule" id="PRU00221"/>
    </source>
</evidence>
<keyword evidence="2" id="KW-0677">Repeat</keyword>
<organism evidence="4 5">
    <name type="scientific">Serendipita vermifera MAFF 305830</name>
    <dbReference type="NCBI Taxonomy" id="933852"/>
    <lineage>
        <taxon>Eukaryota</taxon>
        <taxon>Fungi</taxon>
        <taxon>Dikarya</taxon>
        <taxon>Basidiomycota</taxon>
        <taxon>Agaricomycotina</taxon>
        <taxon>Agaricomycetes</taxon>
        <taxon>Sebacinales</taxon>
        <taxon>Serendipitaceae</taxon>
        <taxon>Serendipita</taxon>
    </lineage>
</organism>
<dbReference type="PANTHER" id="PTHR19879">
    <property type="entry name" value="TRANSCRIPTION INITIATION FACTOR TFIID"/>
    <property type="match status" value="1"/>
</dbReference>
<name>A0A0C2X646_SERVB</name>
<accession>A0A0C2X646</accession>
<evidence type="ECO:0000313" key="4">
    <source>
        <dbReference type="EMBL" id="KIM24762.1"/>
    </source>
</evidence>
<feature type="repeat" description="WD" evidence="3">
    <location>
        <begin position="200"/>
        <end position="241"/>
    </location>
</feature>
<dbReference type="InterPro" id="IPR001680">
    <property type="entry name" value="WD40_rpt"/>
</dbReference>
<dbReference type="SUPFAM" id="SSF50978">
    <property type="entry name" value="WD40 repeat-like"/>
    <property type="match status" value="1"/>
</dbReference>
<feature type="repeat" description="WD" evidence="3">
    <location>
        <begin position="114"/>
        <end position="155"/>
    </location>
</feature>
<dbReference type="InterPro" id="IPR019775">
    <property type="entry name" value="WD40_repeat_CS"/>
</dbReference>